<evidence type="ECO:0000259" key="4">
    <source>
        <dbReference type="PROSITE" id="PS50102"/>
    </source>
</evidence>
<name>A0AAV8FPY4_9POAL</name>
<comment type="subcellular location">
    <subcellularLocation>
        <location evidence="1">Nucleus</location>
    </subcellularLocation>
</comment>
<dbReference type="EMBL" id="JAMFTS010000002">
    <property type="protein sequence ID" value="KAJ4793002.1"/>
    <property type="molecule type" value="Genomic_DNA"/>
</dbReference>
<dbReference type="Proteomes" id="UP001140206">
    <property type="component" value="Chromosome 2"/>
</dbReference>
<dbReference type="PANTHER" id="PTHR13952:SF21">
    <property type="entry name" value="POLYNUCLEOTIDE ADENYLYLTRANSFERASE DOMAIN_RNA RECOGNITION MOTIF PROTEIN-RELATED"/>
    <property type="match status" value="1"/>
</dbReference>
<proteinExistence type="predicted"/>
<dbReference type="AlphaFoldDB" id="A0AAV8FPY4"/>
<accession>A0AAV8FPY4</accession>
<dbReference type="PROSITE" id="PS50102">
    <property type="entry name" value="RRM"/>
    <property type="match status" value="1"/>
</dbReference>
<organism evidence="5 6">
    <name type="scientific">Rhynchospora pubera</name>
    <dbReference type="NCBI Taxonomy" id="906938"/>
    <lineage>
        <taxon>Eukaryota</taxon>
        <taxon>Viridiplantae</taxon>
        <taxon>Streptophyta</taxon>
        <taxon>Embryophyta</taxon>
        <taxon>Tracheophyta</taxon>
        <taxon>Spermatophyta</taxon>
        <taxon>Magnoliopsida</taxon>
        <taxon>Liliopsida</taxon>
        <taxon>Poales</taxon>
        <taxon>Cyperaceae</taxon>
        <taxon>Cyperoideae</taxon>
        <taxon>Rhynchosporeae</taxon>
        <taxon>Rhynchospora</taxon>
    </lineage>
</organism>
<evidence type="ECO:0000256" key="3">
    <source>
        <dbReference type="PROSITE-ProRule" id="PRU00176"/>
    </source>
</evidence>
<dbReference type="SMART" id="SM00360">
    <property type="entry name" value="RRM"/>
    <property type="match status" value="1"/>
</dbReference>
<gene>
    <name evidence="5" type="ORF">LUZ62_044248</name>
</gene>
<evidence type="ECO:0000256" key="2">
    <source>
        <dbReference type="ARBA" id="ARBA00023242"/>
    </source>
</evidence>
<dbReference type="GO" id="GO:0000398">
    <property type="term" value="P:mRNA splicing, via spliceosome"/>
    <property type="evidence" value="ECO:0007669"/>
    <property type="project" value="TreeGrafter"/>
</dbReference>
<evidence type="ECO:0000256" key="1">
    <source>
        <dbReference type="ARBA" id="ARBA00004123"/>
    </source>
</evidence>
<dbReference type="InterPro" id="IPR051183">
    <property type="entry name" value="U1_U11-U12_snRNP_70-35kDa"/>
</dbReference>
<feature type="domain" description="RRM" evidence="4">
    <location>
        <begin position="24"/>
        <end position="86"/>
    </location>
</feature>
<protein>
    <submittedName>
        <fullName evidence="5">Cold-inducible RNA-binding protein</fullName>
    </submittedName>
</protein>
<comment type="caution">
    <text evidence="5">The sequence shown here is derived from an EMBL/GenBank/DDBJ whole genome shotgun (WGS) entry which is preliminary data.</text>
</comment>
<evidence type="ECO:0000313" key="5">
    <source>
        <dbReference type="EMBL" id="KAJ4793002.1"/>
    </source>
</evidence>
<dbReference type="Gene3D" id="3.30.70.330">
    <property type="match status" value="1"/>
</dbReference>
<keyword evidence="2" id="KW-0539">Nucleus</keyword>
<keyword evidence="3" id="KW-0694">RNA-binding</keyword>
<reference evidence="5" key="1">
    <citation type="submission" date="2022-08" db="EMBL/GenBank/DDBJ databases">
        <authorList>
            <person name="Marques A."/>
        </authorList>
    </citation>
    <scope>NUCLEOTIDE SEQUENCE</scope>
    <source>
        <strain evidence="5">RhyPub2mFocal</strain>
        <tissue evidence="5">Leaves</tissue>
    </source>
</reference>
<dbReference type="Pfam" id="PF00076">
    <property type="entry name" value="RRM_1"/>
    <property type="match status" value="1"/>
</dbReference>
<dbReference type="InterPro" id="IPR000504">
    <property type="entry name" value="RRM_dom"/>
</dbReference>
<dbReference type="GO" id="GO:0071004">
    <property type="term" value="C:U2-type prespliceosome"/>
    <property type="evidence" value="ECO:0007669"/>
    <property type="project" value="TreeGrafter"/>
</dbReference>
<evidence type="ECO:0000313" key="6">
    <source>
        <dbReference type="Proteomes" id="UP001140206"/>
    </source>
</evidence>
<dbReference type="GO" id="GO:0071011">
    <property type="term" value="C:precatalytic spliceosome"/>
    <property type="evidence" value="ECO:0007669"/>
    <property type="project" value="TreeGrafter"/>
</dbReference>
<dbReference type="PANTHER" id="PTHR13952">
    <property type="entry name" value="U1 SMALL NUCLEAR RIBONUCLEOPROTEIN 70 KD"/>
    <property type="match status" value="1"/>
</dbReference>
<dbReference type="GO" id="GO:0003729">
    <property type="term" value="F:mRNA binding"/>
    <property type="evidence" value="ECO:0007669"/>
    <property type="project" value="TreeGrafter"/>
</dbReference>
<dbReference type="CDD" id="cd00590">
    <property type="entry name" value="RRM_SF"/>
    <property type="match status" value="1"/>
</dbReference>
<keyword evidence="6" id="KW-1185">Reference proteome</keyword>
<dbReference type="GO" id="GO:0005685">
    <property type="term" value="C:U1 snRNP"/>
    <property type="evidence" value="ECO:0007669"/>
    <property type="project" value="TreeGrafter"/>
</dbReference>
<dbReference type="InterPro" id="IPR012677">
    <property type="entry name" value="Nucleotide-bd_a/b_plait_sf"/>
</dbReference>
<dbReference type="GO" id="GO:0030619">
    <property type="term" value="F:U1 snRNA binding"/>
    <property type="evidence" value="ECO:0007669"/>
    <property type="project" value="TreeGrafter"/>
</dbReference>
<dbReference type="SUPFAM" id="SSF54928">
    <property type="entry name" value="RNA-binding domain, RBD"/>
    <property type="match status" value="1"/>
</dbReference>
<dbReference type="InterPro" id="IPR035979">
    <property type="entry name" value="RBD_domain_sf"/>
</dbReference>
<sequence>MWRGVLSSSKLSFSSKLLHRNFCSEIFVSRLSHYTTEEELQKTFSKFGKIKEVRLVRDDKTRRPKGFAFVRFESEADAERAIKGMDKRVGCTNIEISICPYCRSKFCDLDGCCVA</sequence>